<dbReference type="Pfam" id="PF12971">
    <property type="entry name" value="NAGLU_N"/>
    <property type="match status" value="1"/>
</dbReference>
<sequence>MPPLKILGLAAVLLNSTLLAGCSDNGSNGTRSQVPSTFASPDTSTQSNTATLPIVETLPQPAAIAALLKRLLPQQHQQFAIVIQPDANGAERYTISGKAGAIAIEATTTSAALYGVLAYLQQVAHVDVGWPGDSRSKLPATLPAPQSPITGNAKVKHRFALNDTDDGYSDAYLDWAGWERKIDLLGLHGFNQVFVPTGTEEVYRRTFQKFGYSDDDMRAWIPLPAHQPWWLLQNLYTVGPPLSSKNVNMFNARVAMGQRILARLRELDMTPVLPGYFGTVPTNFPGKNPGANVVSQGPWVGPLGRPDWLDPRQDIFAAVAAEFYRVQTGLFGDTTTYKMDLLHEGGKSGNVPVTAAGAAVATALKKAHPGSSWVMLGWQSNPPSDVIAGAKAANVPMFIVDGLSDRYDNLNRENAWTGTPYAFGSIPNFGGHTTIGANTGVWAQVFPAWRTKLGSALQGTAWLPEGSGRDPGAFARFSALAWEDAASTPDVWFKQYANFRYGGADAQAELAWNILATTAYSMPSNTWSEAPDSLYNARPSFAAATAASWSPKSNRYDTARFAQALVALLKVDPALRQSDAYKYDLVDVARQVLSNKARDLLPKINAAFNAKDKAQFALLTKEWLDNMALLDRLLRTDSRFLLGTWEANARAAGQSDAERAQLVYDQRSIISTWWNSMGAATQLHDYANRELSGLVSDLYLPRWQAFFDAAKVALEKNTSIATIDWFAMENSWANKWQTQYPTTPSGDSYALAGEIAKALGLISD</sequence>
<dbReference type="Pfam" id="PF05089">
    <property type="entry name" value="NAGLU"/>
    <property type="match status" value="1"/>
</dbReference>
<protein>
    <submittedName>
        <fullName evidence="6">Alpha-N-acetylglucosaminidase TIM-barrel domain-containing protein</fullName>
    </submittedName>
</protein>
<dbReference type="Gene3D" id="3.20.20.80">
    <property type="entry name" value="Glycosidases"/>
    <property type="match status" value="1"/>
</dbReference>
<dbReference type="Pfam" id="PF12972">
    <property type="entry name" value="NAGLU_C"/>
    <property type="match status" value="1"/>
</dbReference>
<feature type="signal peptide" evidence="2">
    <location>
        <begin position="1"/>
        <end position="20"/>
    </location>
</feature>
<reference evidence="6 7" key="1">
    <citation type="submission" date="2024-09" db="EMBL/GenBank/DDBJ databases">
        <title>Description of Labrys sedimenti sp. nov., isolated from a diclofenac-degrading enrichment culture, and genome-based reclassification of Labrys portucalensis as a later heterotypic synonym of Labrys neptuniae.</title>
        <authorList>
            <person name="Tancsics A."/>
            <person name="Csepanyi A."/>
        </authorList>
    </citation>
    <scope>NUCLEOTIDE SEQUENCE [LARGE SCALE GENOMIC DNA]</scope>
    <source>
        <strain evidence="6 7">LMG 23412</strain>
    </source>
</reference>
<dbReference type="Gene3D" id="3.30.379.10">
    <property type="entry name" value="Chitobiase/beta-hexosaminidase domain 2-like"/>
    <property type="match status" value="1"/>
</dbReference>
<dbReference type="InterPro" id="IPR024732">
    <property type="entry name" value="NAGLU_C"/>
</dbReference>
<evidence type="ECO:0000259" key="4">
    <source>
        <dbReference type="Pfam" id="PF12971"/>
    </source>
</evidence>
<dbReference type="InterPro" id="IPR007781">
    <property type="entry name" value="NAGLU"/>
</dbReference>
<feature type="chain" id="PRO_5045612622" evidence="2">
    <location>
        <begin position="21"/>
        <end position="764"/>
    </location>
</feature>
<dbReference type="PANTHER" id="PTHR12872">
    <property type="entry name" value="ALPHA-N-ACETYLGLUCOSAMINIDASE"/>
    <property type="match status" value="1"/>
</dbReference>
<proteinExistence type="predicted"/>
<evidence type="ECO:0000256" key="2">
    <source>
        <dbReference type="SAM" id="SignalP"/>
    </source>
</evidence>
<keyword evidence="2" id="KW-0732">Signal</keyword>
<feature type="domain" description="Alpha-N-acetylglucosaminidase tim-barrel" evidence="3">
    <location>
        <begin position="158"/>
        <end position="483"/>
    </location>
</feature>
<feature type="domain" description="Alpha-N-acetylglucosaminidase N-terminal" evidence="4">
    <location>
        <begin position="62"/>
        <end position="144"/>
    </location>
</feature>
<evidence type="ECO:0000313" key="6">
    <source>
        <dbReference type="EMBL" id="MFC2255126.1"/>
    </source>
</evidence>
<dbReference type="RefSeq" id="WP_394315695.1">
    <property type="nucleotide sequence ID" value="NZ_JBHGPK010000082.1"/>
</dbReference>
<feature type="domain" description="Alpha-N-acetylglucosaminidase C-terminal" evidence="5">
    <location>
        <begin position="492"/>
        <end position="756"/>
    </location>
</feature>
<evidence type="ECO:0000313" key="7">
    <source>
        <dbReference type="Proteomes" id="UP001595190"/>
    </source>
</evidence>
<dbReference type="Proteomes" id="UP001595190">
    <property type="component" value="Unassembled WGS sequence"/>
</dbReference>
<name>A0ABV6ZSL3_9HYPH</name>
<evidence type="ECO:0000256" key="1">
    <source>
        <dbReference type="ARBA" id="ARBA00022801"/>
    </source>
</evidence>
<organism evidence="6 7">
    <name type="scientific">Labrys neptuniae</name>
    <dbReference type="NCBI Taxonomy" id="376174"/>
    <lineage>
        <taxon>Bacteria</taxon>
        <taxon>Pseudomonadati</taxon>
        <taxon>Pseudomonadota</taxon>
        <taxon>Alphaproteobacteria</taxon>
        <taxon>Hyphomicrobiales</taxon>
        <taxon>Xanthobacteraceae</taxon>
        <taxon>Labrys</taxon>
    </lineage>
</organism>
<accession>A0ABV6ZSL3</accession>
<dbReference type="PANTHER" id="PTHR12872:SF1">
    <property type="entry name" value="ALPHA-N-ACETYLGLUCOSAMINIDASE"/>
    <property type="match status" value="1"/>
</dbReference>
<dbReference type="PROSITE" id="PS51257">
    <property type="entry name" value="PROKAR_LIPOPROTEIN"/>
    <property type="match status" value="1"/>
</dbReference>
<evidence type="ECO:0000259" key="3">
    <source>
        <dbReference type="Pfam" id="PF05089"/>
    </source>
</evidence>
<dbReference type="EMBL" id="JBHGPK010000082">
    <property type="protein sequence ID" value="MFC2255126.1"/>
    <property type="molecule type" value="Genomic_DNA"/>
</dbReference>
<dbReference type="InterPro" id="IPR024240">
    <property type="entry name" value="NAGLU_N"/>
</dbReference>
<keyword evidence="1" id="KW-0378">Hydrolase</keyword>
<evidence type="ECO:0000259" key="5">
    <source>
        <dbReference type="Pfam" id="PF12972"/>
    </source>
</evidence>
<comment type="caution">
    <text evidence="6">The sequence shown here is derived from an EMBL/GenBank/DDBJ whole genome shotgun (WGS) entry which is preliminary data.</text>
</comment>
<gene>
    <name evidence="6" type="ORF">ACETRX_36755</name>
</gene>
<dbReference type="Gene3D" id="1.20.120.670">
    <property type="entry name" value="N-acetyl-b-d-glucoasminidase"/>
    <property type="match status" value="1"/>
</dbReference>
<dbReference type="InterPro" id="IPR029018">
    <property type="entry name" value="Hex-like_dom2"/>
</dbReference>
<dbReference type="InterPro" id="IPR024733">
    <property type="entry name" value="NAGLU_tim-barrel"/>
</dbReference>